<organism evidence="1">
    <name type="scientific">White spot syndrome virus</name>
    <dbReference type="NCBI Taxonomy" id="342409"/>
    <lineage>
        <taxon>Viruses</taxon>
        <taxon>Viruses incertae sedis</taxon>
        <taxon>Naldaviricetes</taxon>
        <taxon>Nimaviridae</taxon>
        <taxon>Whispovirus</taxon>
    </lineage>
</organism>
<evidence type="ECO:0000313" key="1">
    <source>
        <dbReference type="EMBL" id="AUO15251.1"/>
    </source>
</evidence>
<name>A0A2I6SCG5_9VIRU</name>
<proteinExistence type="predicted"/>
<sequence>MNTICKGAEMYLFLSKFPVLKNIERRLLKRTDKNGHLPD</sequence>
<reference evidence="1" key="1">
    <citation type="submission" date="2017-12" db="EMBL/GenBank/DDBJ databases">
        <authorList>
            <person name="Katneni V.K."/>
            <person name="Shekhar M.S."/>
            <person name="Otta S.K."/>
            <person name="Karthic K."/>
            <person name="Jangam A.K."/>
            <person name="Gopikrishna G."/>
            <person name="Vijayan K.K."/>
        </authorList>
    </citation>
    <scope>NUCLEOTIDE SEQUENCE [LARGE SCALE GENOMIC DNA]</scope>
    <source>
        <strain evidence="1">IN_AP4RU</strain>
    </source>
</reference>
<dbReference type="Proteomes" id="UP000267352">
    <property type="component" value="Segment"/>
</dbReference>
<accession>A0A2I6SCG5</accession>
<protein>
    <submittedName>
        <fullName evidence="1">WSSV502</fullName>
    </submittedName>
</protein>
<reference evidence="1" key="2">
    <citation type="journal article" date="2018" name="Genome Announc.">
        <title>First Report of a Complete Genome Sequence of White spot syndrome virus from India.</title>
        <authorList>
            <person name="Vinaya Kumar K."/>
            <person name="Shekhar M.S."/>
            <person name="Otta S.K."/>
            <person name="Karthic K."/>
            <person name="Ashok Kumar J."/>
            <person name="Gopikrishna G."/>
            <person name="Vijayan K.K."/>
        </authorList>
    </citation>
    <scope>NUCLEOTIDE SEQUENCE</scope>
    <source>
        <strain evidence="1">IN_AP4RU</strain>
    </source>
</reference>
<dbReference type="EMBL" id="MG702567">
    <property type="protein sequence ID" value="AUO15251.1"/>
    <property type="molecule type" value="Genomic_DNA"/>
</dbReference>